<evidence type="ECO:0000313" key="1">
    <source>
        <dbReference type="EMBL" id="WVY95757.1"/>
    </source>
</evidence>
<dbReference type="Proteomes" id="UP001374535">
    <property type="component" value="Chromosome 9"/>
</dbReference>
<dbReference type="AlphaFoldDB" id="A0AAQ3RK40"/>
<protein>
    <submittedName>
        <fullName evidence="1">Uncharacterized protein</fullName>
    </submittedName>
</protein>
<keyword evidence="2" id="KW-1185">Reference proteome</keyword>
<sequence length="160" mass="17051">MMGHAGARDGGVGVADDNVGFAGDDFAVVVTGAVELPLPGDGGATSVEGRKEPLFPSALILVGESNIEEVQLDDVVTLAFRFKTKSCIVPFVLLLNQSTWRTCCSTDWSAWWMSLTTSTTPSGIAVTTERATLMSRNCGECTYDNGAGQVMVVVWWGRNK</sequence>
<gene>
    <name evidence="1" type="ORF">V8G54_027908</name>
</gene>
<accession>A0AAQ3RK40</accession>
<organism evidence="1 2">
    <name type="scientific">Vigna mungo</name>
    <name type="common">Black gram</name>
    <name type="synonym">Phaseolus mungo</name>
    <dbReference type="NCBI Taxonomy" id="3915"/>
    <lineage>
        <taxon>Eukaryota</taxon>
        <taxon>Viridiplantae</taxon>
        <taxon>Streptophyta</taxon>
        <taxon>Embryophyta</taxon>
        <taxon>Tracheophyta</taxon>
        <taxon>Spermatophyta</taxon>
        <taxon>Magnoliopsida</taxon>
        <taxon>eudicotyledons</taxon>
        <taxon>Gunneridae</taxon>
        <taxon>Pentapetalae</taxon>
        <taxon>rosids</taxon>
        <taxon>fabids</taxon>
        <taxon>Fabales</taxon>
        <taxon>Fabaceae</taxon>
        <taxon>Papilionoideae</taxon>
        <taxon>50 kb inversion clade</taxon>
        <taxon>NPAAA clade</taxon>
        <taxon>indigoferoid/millettioid clade</taxon>
        <taxon>Phaseoleae</taxon>
        <taxon>Vigna</taxon>
    </lineage>
</organism>
<evidence type="ECO:0000313" key="2">
    <source>
        <dbReference type="Proteomes" id="UP001374535"/>
    </source>
</evidence>
<name>A0AAQ3RK40_VIGMU</name>
<reference evidence="1 2" key="1">
    <citation type="journal article" date="2023" name="Life. Sci Alliance">
        <title>Evolutionary insights into 3D genome organization and epigenetic landscape of Vigna mungo.</title>
        <authorList>
            <person name="Junaid A."/>
            <person name="Singh B."/>
            <person name="Bhatia S."/>
        </authorList>
    </citation>
    <scope>NUCLEOTIDE SEQUENCE [LARGE SCALE GENOMIC DNA]</scope>
    <source>
        <strain evidence="1">Urdbean</strain>
    </source>
</reference>
<proteinExistence type="predicted"/>
<dbReference type="EMBL" id="CP144692">
    <property type="protein sequence ID" value="WVY95757.1"/>
    <property type="molecule type" value="Genomic_DNA"/>
</dbReference>